<comment type="caution">
    <text evidence="7">Lacks conserved residue(s) required for the propagation of feature annotation.</text>
</comment>
<evidence type="ECO:0000256" key="5">
    <source>
        <dbReference type="ARBA" id="ARBA00022989"/>
    </source>
</evidence>
<dbReference type="Proteomes" id="UP000634139">
    <property type="component" value="Unassembled WGS sequence"/>
</dbReference>
<comment type="function">
    <text evidence="7">Part of the tripartite ATP-independent periplasmic (TRAP) transport system.</text>
</comment>
<keyword evidence="2 7" id="KW-0813">Transport</keyword>
<evidence type="ECO:0000256" key="4">
    <source>
        <dbReference type="ARBA" id="ARBA00022692"/>
    </source>
</evidence>
<feature type="transmembrane region" description="Helical" evidence="7">
    <location>
        <begin position="121"/>
        <end position="142"/>
    </location>
</feature>
<comment type="subunit">
    <text evidence="7">The complex comprises the extracytoplasmic solute receptor protein and the two transmembrane proteins.</text>
</comment>
<keyword evidence="3" id="KW-1003">Cell membrane</keyword>
<keyword evidence="5 7" id="KW-1133">Transmembrane helix</keyword>
<keyword evidence="10" id="KW-1185">Reference proteome</keyword>
<evidence type="ECO:0000256" key="2">
    <source>
        <dbReference type="ARBA" id="ARBA00022448"/>
    </source>
</evidence>
<dbReference type="EMBL" id="BMZD01000001">
    <property type="protein sequence ID" value="GGZ87797.1"/>
    <property type="molecule type" value="Genomic_DNA"/>
</dbReference>
<feature type="transmembrane region" description="Helical" evidence="7">
    <location>
        <begin position="82"/>
        <end position="101"/>
    </location>
</feature>
<proteinExistence type="inferred from homology"/>
<comment type="caution">
    <text evidence="9">The sequence shown here is derived from an EMBL/GenBank/DDBJ whole genome shotgun (WGS) entry which is preliminary data.</text>
</comment>
<dbReference type="Pfam" id="PF04290">
    <property type="entry name" value="DctQ"/>
    <property type="match status" value="1"/>
</dbReference>
<evidence type="ECO:0000313" key="10">
    <source>
        <dbReference type="Proteomes" id="UP000634139"/>
    </source>
</evidence>
<dbReference type="InterPro" id="IPR055348">
    <property type="entry name" value="DctQ"/>
</dbReference>
<evidence type="ECO:0000256" key="7">
    <source>
        <dbReference type="RuleBase" id="RU369079"/>
    </source>
</evidence>
<keyword evidence="6 7" id="KW-0472">Membrane</keyword>
<keyword evidence="7" id="KW-0997">Cell inner membrane</keyword>
<protein>
    <recommendedName>
        <fullName evidence="7">TRAP transporter small permease protein</fullName>
    </recommendedName>
</protein>
<comment type="similarity">
    <text evidence="7">Belongs to the TRAP transporter small permease family.</text>
</comment>
<evidence type="ECO:0000256" key="6">
    <source>
        <dbReference type="ARBA" id="ARBA00023136"/>
    </source>
</evidence>
<evidence type="ECO:0000256" key="1">
    <source>
        <dbReference type="ARBA" id="ARBA00004651"/>
    </source>
</evidence>
<evidence type="ECO:0000313" key="9">
    <source>
        <dbReference type="EMBL" id="GGZ87797.1"/>
    </source>
</evidence>
<keyword evidence="4 7" id="KW-0812">Transmembrane</keyword>
<organism evidence="9 10">
    <name type="scientific">Novosphingobium arvoryzae</name>
    <dbReference type="NCBI Taxonomy" id="1256514"/>
    <lineage>
        <taxon>Bacteria</taxon>
        <taxon>Pseudomonadati</taxon>
        <taxon>Pseudomonadota</taxon>
        <taxon>Alphaproteobacteria</taxon>
        <taxon>Sphingomonadales</taxon>
        <taxon>Sphingomonadaceae</taxon>
        <taxon>Novosphingobium</taxon>
    </lineage>
</organism>
<evidence type="ECO:0000256" key="3">
    <source>
        <dbReference type="ARBA" id="ARBA00022475"/>
    </source>
</evidence>
<feature type="transmembrane region" description="Helical" evidence="7">
    <location>
        <begin position="42"/>
        <end position="62"/>
    </location>
</feature>
<dbReference type="AlphaFoldDB" id="A0A918R7Q2"/>
<gene>
    <name evidence="9" type="ORF">GCM10011617_03200</name>
</gene>
<dbReference type="GO" id="GO:0005886">
    <property type="term" value="C:plasma membrane"/>
    <property type="evidence" value="ECO:0007669"/>
    <property type="project" value="UniProtKB-SubCell"/>
</dbReference>
<name>A0A918R7Q2_9SPHN</name>
<comment type="subcellular location">
    <subcellularLocation>
        <location evidence="7">Cell inner membrane</location>
        <topology evidence="7">Multi-pass membrane protein</topology>
    </subcellularLocation>
    <subcellularLocation>
        <location evidence="1">Cell membrane</location>
        <topology evidence="1">Multi-pass membrane protein</topology>
    </subcellularLocation>
</comment>
<dbReference type="RefSeq" id="WP_189538672.1">
    <property type="nucleotide sequence ID" value="NZ_BMZD01000001.1"/>
</dbReference>
<reference evidence="9" key="1">
    <citation type="journal article" date="2014" name="Int. J. Syst. Evol. Microbiol.">
        <title>Complete genome sequence of Corynebacterium casei LMG S-19264T (=DSM 44701T), isolated from a smear-ripened cheese.</title>
        <authorList>
            <consortium name="US DOE Joint Genome Institute (JGI-PGF)"/>
            <person name="Walter F."/>
            <person name="Albersmeier A."/>
            <person name="Kalinowski J."/>
            <person name="Ruckert C."/>
        </authorList>
    </citation>
    <scope>NUCLEOTIDE SEQUENCE</scope>
    <source>
        <strain evidence="9">KCTC 32422</strain>
    </source>
</reference>
<evidence type="ECO:0000259" key="8">
    <source>
        <dbReference type="Pfam" id="PF04290"/>
    </source>
</evidence>
<sequence length="146" mass="15703">MKNLLIWTGGLGLLAATAIDTLAVAGRHAGLPVEGAIEMVQVAVLVAGSLALLCATIARSHAQIHFLIDRLRDPYKDWSKRIALLSLALFLAALLAGSVWIALDLWHSHEESELVGVPWRWMRAVANAALLAGVVIALRQALTRKS</sequence>
<feature type="domain" description="Tripartite ATP-independent periplasmic transporters DctQ component" evidence="8">
    <location>
        <begin position="21"/>
        <end position="142"/>
    </location>
</feature>
<reference evidence="9" key="2">
    <citation type="submission" date="2020-09" db="EMBL/GenBank/DDBJ databases">
        <authorList>
            <person name="Sun Q."/>
            <person name="Kim S."/>
        </authorList>
    </citation>
    <scope>NUCLEOTIDE SEQUENCE</scope>
    <source>
        <strain evidence="9">KCTC 32422</strain>
    </source>
</reference>
<dbReference type="GO" id="GO:0022857">
    <property type="term" value="F:transmembrane transporter activity"/>
    <property type="evidence" value="ECO:0007669"/>
    <property type="project" value="UniProtKB-UniRule"/>
</dbReference>
<accession>A0A918R7Q2</accession>